<evidence type="ECO:0000313" key="5">
    <source>
        <dbReference type="Proteomes" id="UP001138802"/>
    </source>
</evidence>
<evidence type="ECO:0000313" key="4">
    <source>
        <dbReference type="EMBL" id="MBK1645530.1"/>
    </source>
</evidence>
<keyword evidence="5" id="KW-1185">Reference proteome</keyword>
<proteinExistence type="inferred from homology"/>
<comment type="similarity">
    <text evidence="3">Belongs to the UreF family.</text>
</comment>
<comment type="subunit">
    <text evidence="3">UreD, UreF and UreG form a complex that acts as a GTP-hydrolysis-dependent molecular chaperone, activating the urease apoprotein by helping to assemble the nickel containing metallocenter of UreC. The UreE protein probably delivers the nickel.</text>
</comment>
<accession>A0A9X1B9X2</accession>
<sequence length="226" mass="24747">MVDEDSAALLRLLHLASPSLPVGGFTYSQGIEWAVEATWIRAADDLEDWITDQLQETLAHFDLPLLLRMQAAILVDDMVGLTHWIDWLLAGRDSAELRREESLRGRALADLLVAWELPDADRARAHLARCQVAGFAFAAARWEITPRAAAAGYAWSWLENLVLAGVKLLPLGQTQGQQVLVRLAQRIPAVLDTAAALPDHSIGASTPALAIASAAHESQYTRLFRS</sequence>
<comment type="subcellular location">
    <subcellularLocation>
        <location evidence="3">Cytoplasm</location>
    </subcellularLocation>
</comment>
<organism evidence="4 5">
    <name type="scientific">Thiocapsa imhoffii</name>
    <dbReference type="NCBI Taxonomy" id="382777"/>
    <lineage>
        <taxon>Bacteria</taxon>
        <taxon>Pseudomonadati</taxon>
        <taxon>Pseudomonadota</taxon>
        <taxon>Gammaproteobacteria</taxon>
        <taxon>Chromatiales</taxon>
        <taxon>Chromatiaceae</taxon>
        <taxon>Thiocapsa</taxon>
    </lineage>
</organism>
<name>A0A9X1B9X2_9GAMM</name>
<dbReference type="PANTHER" id="PTHR33620">
    <property type="entry name" value="UREASE ACCESSORY PROTEIN F"/>
    <property type="match status" value="1"/>
</dbReference>
<dbReference type="InterPro" id="IPR038277">
    <property type="entry name" value="UreF_sf"/>
</dbReference>
<keyword evidence="1 3" id="KW-0996">Nickel insertion</keyword>
<dbReference type="EMBL" id="NRSD01000013">
    <property type="protein sequence ID" value="MBK1645530.1"/>
    <property type="molecule type" value="Genomic_DNA"/>
</dbReference>
<dbReference type="Proteomes" id="UP001138802">
    <property type="component" value="Unassembled WGS sequence"/>
</dbReference>
<evidence type="ECO:0000256" key="2">
    <source>
        <dbReference type="ARBA" id="ARBA00023186"/>
    </source>
</evidence>
<dbReference type="GO" id="GO:0005737">
    <property type="term" value="C:cytoplasm"/>
    <property type="evidence" value="ECO:0007669"/>
    <property type="project" value="UniProtKB-SubCell"/>
</dbReference>
<dbReference type="HAMAP" id="MF_01385">
    <property type="entry name" value="UreF"/>
    <property type="match status" value="1"/>
</dbReference>
<dbReference type="InterPro" id="IPR002639">
    <property type="entry name" value="UreF"/>
</dbReference>
<evidence type="ECO:0000256" key="3">
    <source>
        <dbReference type="HAMAP-Rule" id="MF_01385"/>
    </source>
</evidence>
<protein>
    <recommendedName>
        <fullName evidence="3">Urease accessory protein UreF</fullName>
    </recommendedName>
</protein>
<comment type="caution">
    <text evidence="4">The sequence shown here is derived from an EMBL/GenBank/DDBJ whole genome shotgun (WGS) entry which is preliminary data.</text>
</comment>
<evidence type="ECO:0000256" key="1">
    <source>
        <dbReference type="ARBA" id="ARBA00022988"/>
    </source>
</evidence>
<comment type="function">
    <text evidence="3">Required for maturation of urease via the functional incorporation of the urease nickel metallocenter.</text>
</comment>
<keyword evidence="2 3" id="KW-0143">Chaperone</keyword>
<dbReference type="Gene3D" id="1.10.4190.10">
    <property type="entry name" value="Urease accessory protein UreF"/>
    <property type="match status" value="1"/>
</dbReference>
<gene>
    <name evidence="3" type="primary">ureF</name>
    <name evidence="4" type="ORF">CKO25_12935</name>
</gene>
<dbReference type="PANTHER" id="PTHR33620:SF1">
    <property type="entry name" value="UREASE ACCESSORY PROTEIN F"/>
    <property type="match status" value="1"/>
</dbReference>
<dbReference type="PIRSF" id="PIRSF009467">
    <property type="entry name" value="Ureas_acces_UreF"/>
    <property type="match status" value="1"/>
</dbReference>
<keyword evidence="3" id="KW-0963">Cytoplasm</keyword>
<dbReference type="AlphaFoldDB" id="A0A9X1B9X2"/>
<reference evidence="4 5" key="1">
    <citation type="journal article" date="2020" name="Microorganisms">
        <title>Osmotic Adaptation and Compatible Solute Biosynthesis of Phototrophic Bacteria as Revealed from Genome Analyses.</title>
        <authorList>
            <person name="Imhoff J.F."/>
            <person name="Rahn T."/>
            <person name="Kunzel S."/>
            <person name="Keller A."/>
            <person name="Neulinger S.C."/>
        </authorList>
    </citation>
    <scope>NUCLEOTIDE SEQUENCE [LARGE SCALE GENOMIC DNA]</scope>
    <source>
        <strain evidence="4 5">DSM 21303</strain>
    </source>
</reference>
<dbReference type="Pfam" id="PF01730">
    <property type="entry name" value="UreF"/>
    <property type="match status" value="1"/>
</dbReference>
<dbReference type="GO" id="GO:0016151">
    <property type="term" value="F:nickel cation binding"/>
    <property type="evidence" value="ECO:0007669"/>
    <property type="project" value="UniProtKB-UniRule"/>
</dbReference>